<dbReference type="EMBL" id="BAFO02000032">
    <property type="protein sequence ID" value="GAD86417.1"/>
    <property type="molecule type" value="Genomic_DNA"/>
</dbReference>
<keyword evidence="1" id="KW-0812">Transmembrane</keyword>
<protein>
    <recommendedName>
        <fullName evidence="4">Transmembrane protein</fullName>
    </recommendedName>
</protein>
<dbReference type="eggNOG" id="ENOG50337PN">
    <property type="taxonomic scope" value="Bacteria"/>
</dbReference>
<sequence>MTSSTFRTDALPAGIVRLWRCRPWSGSPLMSWPERARFTARVIAAVMLLAAVPLAGAVGTISYTDEAALIGAERRDSAAVTAVVVAPPDYGPAHVRRAQVSWTTQAGTVVATVPVSSVADEGDRITVWLNRSGEPVRPPREQVVAVFTGIGSGIVVLVCAGLAGWGLISATERLIGWQRGRVWDREASALSR</sequence>
<dbReference type="OrthoDB" id="4562520at2"/>
<dbReference type="RefSeq" id="WP_019046811.1">
    <property type="nucleotide sequence ID" value="NZ_BAFO02000032.1"/>
</dbReference>
<feature type="transmembrane region" description="Helical" evidence="1">
    <location>
        <begin position="143"/>
        <end position="168"/>
    </location>
</feature>
<name>U5E8K1_NOCAS</name>
<comment type="caution">
    <text evidence="2">The sequence shown here is derived from an EMBL/GenBank/DDBJ whole genome shotgun (WGS) entry which is preliminary data.</text>
</comment>
<dbReference type="Proteomes" id="UP000017048">
    <property type="component" value="Unassembled WGS sequence"/>
</dbReference>
<evidence type="ECO:0000256" key="1">
    <source>
        <dbReference type="SAM" id="Phobius"/>
    </source>
</evidence>
<dbReference type="STRING" id="1824.SAMN05444423_102204"/>
<keyword evidence="1" id="KW-0472">Membrane</keyword>
<keyword evidence="3" id="KW-1185">Reference proteome</keyword>
<accession>U5E8K1</accession>
<gene>
    <name evidence="2" type="ORF">NCAST_32_09040</name>
</gene>
<organism evidence="2 3">
    <name type="scientific">Nocardia asteroides NBRC 15531</name>
    <dbReference type="NCBI Taxonomy" id="1110697"/>
    <lineage>
        <taxon>Bacteria</taxon>
        <taxon>Bacillati</taxon>
        <taxon>Actinomycetota</taxon>
        <taxon>Actinomycetes</taxon>
        <taxon>Mycobacteriales</taxon>
        <taxon>Nocardiaceae</taxon>
        <taxon>Nocardia</taxon>
    </lineage>
</organism>
<evidence type="ECO:0008006" key="4">
    <source>
        <dbReference type="Google" id="ProtNLM"/>
    </source>
</evidence>
<reference evidence="2 3" key="1">
    <citation type="journal article" date="2014" name="BMC Genomics">
        <title>Genome based analysis of type-I polyketide synthase and nonribosomal peptide synthetase gene clusters in seven strains of five representative Nocardia species.</title>
        <authorList>
            <person name="Komaki H."/>
            <person name="Ichikawa N."/>
            <person name="Hosoyama A."/>
            <person name="Takahashi-Nakaguchi A."/>
            <person name="Matsuzawa T."/>
            <person name="Suzuki K."/>
            <person name="Fujita N."/>
            <person name="Gonoi T."/>
        </authorList>
    </citation>
    <scope>NUCLEOTIDE SEQUENCE [LARGE SCALE GENOMIC DNA]</scope>
    <source>
        <strain evidence="2 3">NBRC 15531</strain>
    </source>
</reference>
<evidence type="ECO:0000313" key="3">
    <source>
        <dbReference type="Proteomes" id="UP000017048"/>
    </source>
</evidence>
<dbReference type="GeneID" id="91517243"/>
<proteinExistence type="predicted"/>
<dbReference type="AlphaFoldDB" id="U5E8K1"/>
<feature type="transmembrane region" description="Helical" evidence="1">
    <location>
        <begin position="38"/>
        <end position="61"/>
    </location>
</feature>
<keyword evidence="1" id="KW-1133">Transmembrane helix</keyword>
<evidence type="ECO:0000313" key="2">
    <source>
        <dbReference type="EMBL" id="GAD86417.1"/>
    </source>
</evidence>